<keyword evidence="3" id="KW-1185">Reference proteome</keyword>
<dbReference type="InterPro" id="IPR052895">
    <property type="entry name" value="HetReg/Transcr_Mod"/>
</dbReference>
<organism evidence="2 3">
    <name type="scientific">Botrytis byssoidea</name>
    <dbReference type="NCBI Taxonomy" id="139641"/>
    <lineage>
        <taxon>Eukaryota</taxon>
        <taxon>Fungi</taxon>
        <taxon>Dikarya</taxon>
        <taxon>Ascomycota</taxon>
        <taxon>Pezizomycotina</taxon>
        <taxon>Leotiomycetes</taxon>
        <taxon>Helotiales</taxon>
        <taxon>Sclerotiniaceae</taxon>
        <taxon>Botrytis</taxon>
    </lineage>
</organism>
<sequence>MADSQIALTDSPTWSPLLYRPLGADEIRREWRGLHQKPYDYTTLFKPRRGLFDRPLKAYIRTLKAIQSRSDEAIAPTESSSHLSDRYVALSYVWGSPAEKKTILVNGIEMQVTQNLHTALIELRRSNWVRRRVNLWIDALCINQDDLDEREQQVKLMRDIYAMAWQVVVSLGSSTSNTTMAYTALQWLVHEIGSDEKLREFAVKYGNLHHNTANAVESAPHTLPWHEFAYESLRSFFACQYWHRLWILQELAMDRMDAPIIWGDHSMCLRDIWKACHMIERQEDTILRYITTHTNDADRHTTVATIDRRIEDREGTPGQQWKYLIRIQNMRELNQGGGVRTALPALELARQAQATDARDKVYGILAIPCVKGLTNMSPNYRIELPEIFTNFTREIISNNEHGLDILRLVHSPVDKIMLSSTLASNPRWMRQMIAGRFVEVATPCIHKLPSWVVCWSCTAAPIMFLPGIYKAGLGFTHPSPPVFLHDNFISLHAVFIDSIASLSTFNAHENDEKFPKNHISAISIQNEYGTIDGLKEAFWRTIVADTTPNGEKPPPSWAVLRLPKLWSVFGTTEGGSSGLDFSLHGFAQRN</sequence>
<dbReference type="Pfam" id="PF06985">
    <property type="entry name" value="HET"/>
    <property type="match status" value="1"/>
</dbReference>
<reference evidence="2 3" key="1">
    <citation type="journal article" date="2020" name="Genome Biol. Evol.">
        <title>Comparative genomics of Sclerotiniaceae.</title>
        <authorList>
            <person name="Valero Jimenez C.A."/>
            <person name="Steentjes M."/>
            <person name="Scholten O.E."/>
            <person name="Van Kan J.A.L."/>
        </authorList>
    </citation>
    <scope>NUCLEOTIDE SEQUENCE [LARGE SCALE GENOMIC DNA]</scope>
    <source>
        <strain evidence="2 3">MUCL 94</strain>
    </source>
</reference>
<dbReference type="PANTHER" id="PTHR24148:SF77">
    <property type="entry name" value="HETEROKARYON INCOMPATIBILITY DOMAIN-CONTAINING PROTEIN"/>
    <property type="match status" value="1"/>
</dbReference>
<gene>
    <name evidence="2" type="ORF">EAE97_007354</name>
</gene>
<dbReference type="Proteomes" id="UP000710849">
    <property type="component" value="Unassembled WGS sequence"/>
</dbReference>
<accession>A0A9P5II03</accession>
<dbReference type="GeneID" id="62150943"/>
<dbReference type="InterPro" id="IPR010730">
    <property type="entry name" value="HET"/>
</dbReference>
<evidence type="ECO:0000313" key="2">
    <source>
        <dbReference type="EMBL" id="KAF7939274.1"/>
    </source>
</evidence>
<evidence type="ECO:0000259" key="1">
    <source>
        <dbReference type="Pfam" id="PF06985"/>
    </source>
</evidence>
<name>A0A9P5II03_9HELO</name>
<feature type="domain" description="Heterokaryon incompatibility" evidence="1">
    <location>
        <begin position="87"/>
        <end position="250"/>
    </location>
</feature>
<protein>
    <recommendedName>
        <fullName evidence="1">Heterokaryon incompatibility domain-containing protein</fullName>
    </recommendedName>
</protein>
<evidence type="ECO:0000313" key="3">
    <source>
        <dbReference type="Proteomes" id="UP000710849"/>
    </source>
</evidence>
<dbReference type="RefSeq" id="XP_038731354.1">
    <property type="nucleotide sequence ID" value="XM_038877869.1"/>
</dbReference>
<dbReference type="AlphaFoldDB" id="A0A9P5II03"/>
<dbReference type="PANTHER" id="PTHR24148">
    <property type="entry name" value="ANKYRIN REPEAT DOMAIN-CONTAINING PROTEIN 39 HOMOLOG-RELATED"/>
    <property type="match status" value="1"/>
</dbReference>
<comment type="caution">
    <text evidence="2">The sequence shown here is derived from an EMBL/GenBank/DDBJ whole genome shotgun (WGS) entry which is preliminary data.</text>
</comment>
<proteinExistence type="predicted"/>
<dbReference type="EMBL" id="RCSW01000014">
    <property type="protein sequence ID" value="KAF7939274.1"/>
    <property type="molecule type" value="Genomic_DNA"/>
</dbReference>